<dbReference type="PANTHER" id="PTHR10815">
    <property type="entry name" value="METHYLATED-DNA--PROTEIN-CYSTEINE METHYLTRANSFERASE"/>
    <property type="match status" value="1"/>
</dbReference>
<reference evidence="11 12" key="1">
    <citation type="submission" date="2020-07" db="EMBL/GenBank/DDBJ databases">
        <title>Genomic Encyclopedia of Type Strains, Phase IV (KMG-V): Genome sequencing to study the core and pangenomes of soil and plant-associated prokaryotes.</title>
        <authorList>
            <person name="Whitman W."/>
        </authorList>
    </citation>
    <scope>NUCLEOTIDE SEQUENCE [LARGE SCALE GENOMIC DNA]</scope>
    <source>
        <strain evidence="11 12">SAS40</strain>
    </source>
</reference>
<dbReference type="GO" id="GO:0005737">
    <property type="term" value="C:cytoplasm"/>
    <property type="evidence" value="ECO:0007669"/>
    <property type="project" value="UniProtKB-SubCell"/>
</dbReference>
<evidence type="ECO:0000256" key="2">
    <source>
        <dbReference type="ARBA" id="ARBA00008711"/>
    </source>
</evidence>
<dbReference type="Proteomes" id="UP000542125">
    <property type="component" value="Unassembled WGS sequence"/>
</dbReference>
<accession>A0A7Y9IS76</accession>
<keyword evidence="4 9" id="KW-0489">Methyltransferase</keyword>
<evidence type="ECO:0000256" key="9">
    <source>
        <dbReference type="HAMAP-Rule" id="MF_00772"/>
    </source>
</evidence>
<comment type="catalytic activity">
    <reaction evidence="8 9">
        <text>a 6-O-methyl-2'-deoxyguanosine in DNA + L-cysteinyl-[protein] = S-methyl-L-cysteinyl-[protein] + a 2'-deoxyguanosine in DNA</text>
        <dbReference type="Rhea" id="RHEA:24000"/>
        <dbReference type="Rhea" id="RHEA-COMP:10131"/>
        <dbReference type="Rhea" id="RHEA-COMP:10132"/>
        <dbReference type="Rhea" id="RHEA-COMP:11367"/>
        <dbReference type="Rhea" id="RHEA-COMP:11368"/>
        <dbReference type="ChEBI" id="CHEBI:29950"/>
        <dbReference type="ChEBI" id="CHEBI:82612"/>
        <dbReference type="ChEBI" id="CHEBI:85445"/>
        <dbReference type="ChEBI" id="CHEBI:85448"/>
        <dbReference type="EC" id="2.1.1.63"/>
    </reaction>
</comment>
<dbReference type="NCBIfam" id="TIGR00589">
    <property type="entry name" value="ogt"/>
    <property type="match status" value="1"/>
</dbReference>
<feature type="domain" description="Methylated-DNA-[protein]-cysteine S-methyltransferase DNA binding" evidence="10">
    <location>
        <begin position="73"/>
        <end position="153"/>
    </location>
</feature>
<evidence type="ECO:0000256" key="8">
    <source>
        <dbReference type="ARBA" id="ARBA00049348"/>
    </source>
</evidence>
<dbReference type="Gene3D" id="3.30.160.70">
    <property type="entry name" value="Methylated DNA-protein cysteine methyltransferase domain"/>
    <property type="match status" value="1"/>
</dbReference>
<keyword evidence="3 9" id="KW-0963">Cytoplasm</keyword>
<evidence type="ECO:0000256" key="5">
    <source>
        <dbReference type="ARBA" id="ARBA00022679"/>
    </source>
</evidence>
<dbReference type="SUPFAM" id="SSF46767">
    <property type="entry name" value="Methylated DNA-protein cysteine methyltransferase, C-terminal domain"/>
    <property type="match status" value="1"/>
</dbReference>
<dbReference type="RefSeq" id="WP_257022177.1">
    <property type="nucleotide sequence ID" value="NZ_JACBYR010000001.1"/>
</dbReference>
<dbReference type="EMBL" id="JACBYR010000001">
    <property type="protein sequence ID" value="NYE82008.1"/>
    <property type="molecule type" value="Genomic_DNA"/>
</dbReference>
<dbReference type="SUPFAM" id="SSF53155">
    <property type="entry name" value="Methylated DNA-protein cysteine methyltransferase domain"/>
    <property type="match status" value="1"/>
</dbReference>
<evidence type="ECO:0000313" key="11">
    <source>
        <dbReference type="EMBL" id="NYE82008.1"/>
    </source>
</evidence>
<protein>
    <recommendedName>
        <fullName evidence="9">Methylated-DNA--protein-cysteine methyltransferase</fullName>
        <ecNumber evidence="9">2.1.1.63</ecNumber>
    </recommendedName>
    <alternativeName>
        <fullName evidence="9">6-O-methylguanine-DNA methyltransferase</fullName>
        <shortName evidence="9">MGMT</shortName>
    </alternativeName>
    <alternativeName>
        <fullName evidence="9">O-6-methylguanine-DNA-alkyltransferase</fullName>
    </alternativeName>
</protein>
<feature type="active site" description="Nucleophile; methyl group acceptor" evidence="9">
    <location>
        <position position="125"/>
    </location>
</feature>
<dbReference type="AlphaFoldDB" id="A0A7Y9IS76"/>
<dbReference type="InterPro" id="IPR036388">
    <property type="entry name" value="WH-like_DNA-bd_sf"/>
</dbReference>
<proteinExistence type="inferred from homology"/>
<evidence type="ECO:0000256" key="7">
    <source>
        <dbReference type="ARBA" id="ARBA00023204"/>
    </source>
</evidence>
<dbReference type="InterPro" id="IPR036217">
    <property type="entry name" value="MethylDNA_cys_MeTrfase_DNAb"/>
</dbReference>
<dbReference type="InterPro" id="IPR001497">
    <property type="entry name" value="MethylDNA_cys_MeTrfase_AS"/>
</dbReference>
<keyword evidence="7 9" id="KW-0234">DNA repair</keyword>
<comment type="function">
    <text evidence="9">Involved in the cellular defense against the biological effects of O6-methylguanine (O6-MeG) and O4-methylthymine (O4-MeT) in DNA. Repairs the methylated nucleobase in DNA by stoichiometrically transferring the methyl group to a cysteine residue in the enzyme. This is a suicide reaction: the enzyme is irreversibly inactivated.</text>
</comment>
<dbReference type="GO" id="GO:0003908">
    <property type="term" value="F:methylated-DNA-[protein]-cysteine S-methyltransferase activity"/>
    <property type="evidence" value="ECO:0007669"/>
    <property type="project" value="UniProtKB-UniRule"/>
</dbReference>
<evidence type="ECO:0000256" key="6">
    <source>
        <dbReference type="ARBA" id="ARBA00022763"/>
    </source>
</evidence>
<organism evidence="11 12">
    <name type="scientific">Pigmentiphaga litoralis</name>
    <dbReference type="NCBI Taxonomy" id="516702"/>
    <lineage>
        <taxon>Bacteria</taxon>
        <taxon>Pseudomonadati</taxon>
        <taxon>Pseudomonadota</taxon>
        <taxon>Betaproteobacteria</taxon>
        <taxon>Burkholderiales</taxon>
        <taxon>Alcaligenaceae</taxon>
        <taxon>Pigmentiphaga</taxon>
    </lineage>
</organism>
<comment type="caution">
    <text evidence="11">The sequence shown here is derived from an EMBL/GenBank/DDBJ whole genome shotgun (WGS) entry which is preliminary data.</text>
</comment>
<dbReference type="EC" id="2.1.1.63" evidence="9"/>
<evidence type="ECO:0000256" key="4">
    <source>
        <dbReference type="ARBA" id="ARBA00022603"/>
    </source>
</evidence>
<evidence type="ECO:0000313" key="12">
    <source>
        <dbReference type="Proteomes" id="UP000542125"/>
    </source>
</evidence>
<evidence type="ECO:0000256" key="1">
    <source>
        <dbReference type="ARBA" id="ARBA00001286"/>
    </source>
</evidence>
<evidence type="ECO:0000259" key="10">
    <source>
        <dbReference type="Pfam" id="PF01035"/>
    </source>
</evidence>
<comment type="similarity">
    <text evidence="2 9">Belongs to the MGMT family.</text>
</comment>
<dbReference type="GO" id="GO:0006307">
    <property type="term" value="P:DNA alkylation repair"/>
    <property type="evidence" value="ECO:0007669"/>
    <property type="project" value="UniProtKB-UniRule"/>
</dbReference>
<dbReference type="PANTHER" id="PTHR10815:SF5">
    <property type="entry name" value="METHYLATED-DNA--PROTEIN-CYSTEINE METHYLTRANSFERASE"/>
    <property type="match status" value="1"/>
</dbReference>
<keyword evidence="6 9" id="KW-0227">DNA damage</keyword>
<keyword evidence="5 9" id="KW-0808">Transferase</keyword>
<dbReference type="InterPro" id="IPR023546">
    <property type="entry name" value="MGMT"/>
</dbReference>
<dbReference type="Pfam" id="PF01035">
    <property type="entry name" value="DNA_binding_1"/>
    <property type="match status" value="1"/>
</dbReference>
<dbReference type="InterPro" id="IPR014048">
    <property type="entry name" value="MethylDNA_cys_MeTrfase_DNA-bd"/>
</dbReference>
<dbReference type="FunFam" id="1.10.10.10:FF:000214">
    <property type="entry name" value="Methylated-DNA--protein-cysteine methyltransferase"/>
    <property type="match status" value="1"/>
</dbReference>
<dbReference type="Gene3D" id="1.10.10.10">
    <property type="entry name" value="Winged helix-like DNA-binding domain superfamily/Winged helix DNA-binding domain"/>
    <property type="match status" value="1"/>
</dbReference>
<dbReference type="PROSITE" id="PS00374">
    <property type="entry name" value="MGMT"/>
    <property type="match status" value="1"/>
</dbReference>
<dbReference type="CDD" id="cd06445">
    <property type="entry name" value="ATase"/>
    <property type="match status" value="1"/>
</dbReference>
<keyword evidence="12" id="KW-1185">Reference proteome</keyword>
<comment type="subcellular location">
    <subcellularLocation>
        <location evidence="9">Cytoplasm</location>
    </subcellularLocation>
</comment>
<dbReference type="InterPro" id="IPR036631">
    <property type="entry name" value="MGMT_N_sf"/>
</dbReference>
<dbReference type="GO" id="GO:0032259">
    <property type="term" value="P:methylation"/>
    <property type="evidence" value="ECO:0007669"/>
    <property type="project" value="UniProtKB-KW"/>
</dbReference>
<dbReference type="HAMAP" id="MF_00772">
    <property type="entry name" value="OGT"/>
    <property type="match status" value="1"/>
</dbReference>
<comment type="catalytic activity">
    <reaction evidence="1 9">
        <text>a 4-O-methyl-thymidine in DNA + L-cysteinyl-[protein] = a thymidine in DNA + S-methyl-L-cysteinyl-[protein]</text>
        <dbReference type="Rhea" id="RHEA:53428"/>
        <dbReference type="Rhea" id="RHEA-COMP:10131"/>
        <dbReference type="Rhea" id="RHEA-COMP:10132"/>
        <dbReference type="Rhea" id="RHEA-COMP:13555"/>
        <dbReference type="Rhea" id="RHEA-COMP:13556"/>
        <dbReference type="ChEBI" id="CHEBI:29950"/>
        <dbReference type="ChEBI" id="CHEBI:82612"/>
        <dbReference type="ChEBI" id="CHEBI:137386"/>
        <dbReference type="ChEBI" id="CHEBI:137387"/>
        <dbReference type="EC" id="2.1.1.63"/>
    </reaction>
</comment>
<sequence>MAEQGLAVVGDHPANGLAGAWFVNDQKYLPELTPEWEAASDHAFLNEAQEDIQAWFNGEREAFRTALSPSGTPFQEAVWQGLLGIAYGETESYAALTHRIGYPPTAVRAVAGAVGRNPISVLIPCHRVIGSDGALTGYAGGLPRKQFLLRLEQSSRQTAMPFSLHS</sequence>
<gene>
    <name evidence="11" type="ORF">FHW18_001279</name>
</gene>
<name>A0A7Y9IS76_9BURK</name>
<evidence type="ECO:0000256" key="3">
    <source>
        <dbReference type="ARBA" id="ARBA00022490"/>
    </source>
</evidence>
<comment type="miscellaneous">
    <text evidence="9">This enzyme catalyzes only one turnover and therefore is not strictly catalytic. According to one definition, an enzyme is a biocatalyst that acts repeatedly and over many reaction cycles.</text>
</comment>